<feature type="compositionally biased region" description="Polar residues" evidence="7">
    <location>
        <begin position="353"/>
        <end position="372"/>
    </location>
</feature>
<dbReference type="GeneID" id="28977861"/>
<feature type="region of interest" description="Disordered" evidence="7">
    <location>
        <begin position="351"/>
        <end position="372"/>
    </location>
</feature>
<dbReference type="Gene3D" id="1.10.510.10">
    <property type="entry name" value="Transferase(Phosphotransferase) domain 1"/>
    <property type="match status" value="1"/>
</dbReference>
<feature type="region of interest" description="Disordered" evidence="7">
    <location>
        <begin position="494"/>
        <end position="513"/>
    </location>
</feature>
<dbReference type="Pfam" id="PF00069">
    <property type="entry name" value="Pkinase"/>
    <property type="match status" value="1"/>
</dbReference>
<proteinExistence type="inferred from homology"/>
<dbReference type="PROSITE" id="PS50011">
    <property type="entry name" value="PROTEIN_KINASE_DOM"/>
    <property type="match status" value="1"/>
</dbReference>
<feature type="domain" description="Protein kinase" evidence="8">
    <location>
        <begin position="13"/>
        <end position="304"/>
    </location>
</feature>
<dbReference type="SMART" id="SM00220">
    <property type="entry name" value="S_TKc"/>
    <property type="match status" value="1"/>
</dbReference>
<name>A0A0P9EK53_RHOGW</name>
<evidence type="ECO:0000256" key="2">
    <source>
        <dbReference type="ARBA" id="ARBA00022527"/>
    </source>
</evidence>
<keyword evidence="2" id="KW-0723">Serine/threonine-protein kinase</keyword>
<dbReference type="OMA" id="ATVFKYK"/>
<keyword evidence="3" id="KW-0808">Transferase</keyword>
<dbReference type="STRING" id="578459.A0A0P9EK53"/>
<evidence type="ECO:0000256" key="7">
    <source>
        <dbReference type="SAM" id="MobiDB-lite"/>
    </source>
</evidence>
<dbReference type="EMBL" id="KQ474081">
    <property type="protein sequence ID" value="KPV74049.1"/>
    <property type="molecule type" value="Genomic_DNA"/>
</dbReference>
<accession>A0A0P9EK53</accession>
<evidence type="ECO:0000256" key="1">
    <source>
        <dbReference type="ARBA" id="ARBA00010791"/>
    </source>
</evidence>
<evidence type="ECO:0000256" key="4">
    <source>
        <dbReference type="ARBA" id="ARBA00022741"/>
    </source>
</evidence>
<dbReference type="InterPro" id="IPR011009">
    <property type="entry name" value="Kinase-like_dom_sf"/>
</dbReference>
<dbReference type="GO" id="GO:0005737">
    <property type="term" value="C:cytoplasm"/>
    <property type="evidence" value="ECO:0007669"/>
    <property type="project" value="TreeGrafter"/>
</dbReference>
<sequence length="553" mass="60119">MATIASFPPLLGFVPREHLASGGQSAVYRALNPSTDQLAAIKVVPLRVPPGAAAGGTAAMDPATAAKAKQLVREMRIHETLHHRNILRLFGGETRDECIVRATGGGETTWPSGLYMVLDLADGGDLFDKITPDVGVDSDIAHLYFRQLISGLKYLNQHGICHRDVKPENCLLDGHGNLKVSDFGLATVFKYKGQERLLKDRCGSPPYAAPELARPQPYAAEPIDVWSAGVLLFALLFGNTPWDEPTPNSPEFAAFLSGQIFTQEPWRRLGSASESGVAQLLLAMLTVDPTERPTLKGIERMDWYCQSNPLLDLSTGLVSDPHELLRRLLATLHAHEYLGPPADEFSELMMASQGPSQQQLPALSQKMSQRGLDPNQSFRSSLQLYSRLSMAPTQRTNPNLTRFFTTQPLPVLLSCLTRALTSLALAPSSTSTPAFELLYSSPTGTGESPTAPTVEHVSSAALGTLLSRVRIRTRDRRNQKLWLAILVSKSVLPPDPAAQSQGQGQGGGMDVDGGAEQEGLDVVCWKREADPLEMKRLWRGVVERLPEGVIVAT</sequence>
<protein>
    <recommendedName>
        <fullName evidence="8">Protein kinase domain-containing protein</fullName>
    </recommendedName>
</protein>
<keyword evidence="4" id="KW-0547">Nucleotide-binding</keyword>
<dbReference type="GO" id="GO:0035556">
    <property type="term" value="P:intracellular signal transduction"/>
    <property type="evidence" value="ECO:0007669"/>
    <property type="project" value="TreeGrafter"/>
</dbReference>
<keyword evidence="5" id="KW-0418">Kinase</keyword>
<evidence type="ECO:0000256" key="6">
    <source>
        <dbReference type="ARBA" id="ARBA00022840"/>
    </source>
</evidence>
<dbReference type="PROSITE" id="PS00108">
    <property type="entry name" value="PROTEIN_KINASE_ST"/>
    <property type="match status" value="1"/>
</dbReference>
<gene>
    <name evidence="9" type="ORF">RHOBADRAFT_54614</name>
</gene>
<dbReference type="RefSeq" id="XP_018270098.1">
    <property type="nucleotide sequence ID" value="XM_018417413.1"/>
</dbReference>
<organism evidence="9 10">
    <name type="scientific">Rhodotorula graminis (strain WP1)</name>
    <dbReference type="NCBI Taxonomy" id="578459"/>
    <lineage>
        <taxon>Eukaryota</taxon>
        <taxon>Fungi</taxon>
        <taxon>Dikarya</taxon>
        <taxon>Basidiomycota</taxon>
        <taxon>Pucciniomycotina</taxon>
        <taxon>Microbotryomycetes</taxon>
        <taxon>Sporidiobolales</taxon>
        <taxon>Sporidiobolaceae</taxon>
        <taxon>Rhodotorula</taxon>
    </lineage>
</organism>
<dbReference type="InterPro" id="IPR000719">
    <property type="entry name" value="Prot_kinase_dom"/>
</dbReference>
<dbReference type="PANTHER" id="PTHR24346:SF82">
    <property type="entry name" value="KP78A-RELATED"/>
    <property type="match status" value="1"/>
</dbReference>
<dbReference type="Proteomes" id="UP000053890">
    <property type="component" value="Unassembled WGS sequence"/>
</dbReference>
<dbReference type="OrthoDB" id="539158at2759"/>
<dbReference type="GO" id="GO:0005524">
    <property type="term" value="F:ATP binding"/>
    <property type="evidence" value="ECO:0007669"/>
    <property type="project" value="UniProtKB-KW"/>
</dbReference>
<dbReference type="GO" id="GO:0004674">
    <property type="term" value="F:protein serine/threonine kinase activity"/>
    <property type="evidence" value="ECO:0007669"/>
    <property type="project" value="UniProtKB-KW"/>
</dbReference>
<comment type="similarity">
    <text evidence="1">Belongs to the protein kinase superfamily. CAMK Ser/Thr protein kinase family. NIM1 subfamily.</text>
</comment>
<evidence type="ECO:0000256" key="3">
    <source>
        <dbReference type="ARBA" id="ARBA00022679"/>
    </source>
</evidence>
<dbReference type="InterPro" id="IPR008271">
    <property type="entry name" value="Ser/Thr_kinase_AS"/>
</dbReference>
<reference evidence="9 10" key="1">
    <citation type="journal article" date="2015" name="Front. Microbiol.">
        <title>Genome sequence of the plant growth promoting endophytic yeast Rhodotorula graminis WP1.</title>
        <authorList>
            <person name="Firrincieli A."/>
            <person name="Otillar R."/>
            <person name="Salamov A."/>
            <person name="Schmutz J."/>
            <person name="Khan Z."/>
            <person name="Redman R.S."/>
            <person name="Fleck N.D."/>
            <person name="Lindquist E."/>
            <person name="Grigoriev I.V."/>
            <person name="Doty S.L."/>
        </authorList>
    </citation>
    <scope>NUCLEOTIDE SEQUENCE [LARGE SCALE GENOMIC DNA]</scope>
    <source>
        <strain evidence="9 10">WP1</strain>
    </source>
</reference>
<dbReference type="PANTHER" id="PTHR24346">
    <property type="entry name" value="MAP/MICROTUBULE AFFINITY-REGULATING KINASE"/>
    <property type="match status" value="1"/>
</dbReference>
<evidence type="ECO:0000313" key="9">
    <source>
        <dbReference type="EMBL" id="KPV74049.1"/>
    </source>
</evidence>
<evidence type="ECO:0000256" key="5">
    <source>
        <dbReference type="ARBA" id="ARBA00022777"/>
    </source>
</evidence>
<dbReference type="AlphaFoldDB" id="A0A0P9EK53"/>
<evidence type="ECO:0000313" key="10">
    <source>
        <dbReference type="Proteomes" id="UP000053890"/>
    </source>
</evidence>
<keyword evidence="6" id="KW-0067">ATP-binding</keyword>
<evidence type="ECO:0000259" key="8">
    <source>
        <dbReference type="PROSITE" id="PS50011"/>
    </source>
</evidence>
<keyword evidence="10" id="KW-1185">Reference proteome</keyword>
<dbReference type="SUPFAM" id="SSF56112">
    <property type="entry name" value="Protein kinase-like (PK-like)"/>
    <property type="match status" value="1"/>
</dbReference>